<dbReference type="RefSeq" id="WP_245096946.1">
    <property type="nucleotide sequence ID" value="NZ_CP095053.1"/>
</dbReference>
<evidence type="ECO:0000313" key="1">
    <source>
        <dbReference type="EMBL" id="UOR07300.1"/>
    </source>
</evidence>
<name>A0A8T9T3W4_9BACT</name>
<dbReference type="AlphaFoldDB" id="A0A8T9T3W4"/>
<accession>A0A8T9T3W4</accession>
<organism evidence="1 2">
    <name type="scientific">Hymenobacter aerilatus</name>
    <dbReference type="NCBI Taxonomy" id="2932251"/>
    <lineage>
        <taxon>Bacteria</taxon>
        <taxon>Pseudomonadati</taxon>
        <taxon>Bacteroidota</taxon>
        <taxon>Cytophagia</taxon>
        <taxon>Cytophagales</taxon>
        <taxon>Hymenobacteraceae</taxon>
        <taxon>Hymenobacter</taxon>
    </lineage>
</organism>
<dbReference type="KEGG" id="haei:MUN82_09410"/>
<dbReference type="Proteomes" id="UP000829925">
    <property type="component" value="Chromosome"/>
</dbReference>
<dbReference type="EMBL" id="CP095053">
    <property type="protein sequence ID" value="UOR07300.1"/>
    <property type="molecule type" value="Genomic_DNA"/>
</dbReference>
<reference evidence="1 2" key="1">
    <citation type="submission" date="2022-04" db="EMBL/GenBank/DDBJ databases">
        <title>Hymenobacter sp. isolated from the air.</title>
        <authorList>
            <person name="Won M."/>
            <person name="Lee C.-M."/>
            <person name="Woen H.-Y."/>
            <person name="Kwon S.-W."/>
        </authorList>
    </citation>
    <scope>NUCLEOTIDE SEQUENCE [LARGE SCALE GENOMIC DNA]</scope>
    <source>
        <strain evidence="2">5413 J-13</strain>
    </source>
</reference>
<protein>
    <submittedName>
        <fullName evidence="1">Uncharacterized protein</fullName>
    </submittedName>
</protein>
<evidence type="ECO:0000313" key="2">
    <source>
        <dbReference type="Proteomes" id="UP000829925"/>
    </source>
</evidence>
<proteinExistence type="predicted"/>
<keyword evidence="2" id="KW-1185">Reference proteome</keyword>
<gene>
    <name evidence="1" type="ORF">MUN82_09410</name>
</gene>
<sequence length="180" mass="20632">MNTRILHSILLLIYCFYISSCVAVRQPKSWRYRQLGSETESTRPFIGINLKKSTTLLPIPLIIWEVGSSRNYLLDIDFHTENIEYKQLDSIRYEIQNLDKEVLASGTLPIINGELSRRSYSPEVHRAQCTTQPIIALGNQRQELIGTFTIYATDAKGQKALVLVESVALHYFKARFGSFF</sequence>